<keyword evidence="1" id="KW-0805">Transcription regulation</keyword>
<comment type="caution">
    <text evidence="7">The sequence shown here is derived from an EMBL/GenBank/DDBJ whole genome shotgun (WGS) entry which is preliminary data.</text>
</comment>
<dbReference type="Gene3D" id="1.10.357.10">
    <property type="entry name" value="Tetracycline Repressor, domain 2"/>
    <property type="match status" value="1"/>
</dbReference>
<reference evidence="8" key="1">
    <citation type="journal article" date="2019" name="Int. J. Syst. Evol. Microbiol.">
        <title>The Global Catalogue of Microorganisms (GCM) 10K type strain sequencing project: providing services to taxonomists for standard genome sequencing and annotation.</title>
        <authorList>
            <consortium name="The Broad Institute Genomics Platform"/>
            <consortium name="The Broad Institute Genome Sequencing Center for Infectious Disease"/>
            <person name="Wu L."/>
            <person name="Ma J."/>
        </authorList>
    </citation>
    <scope>NUCLEOTIDE SEQUENCE [LARGE SCALE GENOMIC DNA]</scope>
    <source>
        <strain evidence="8">JCM 12928</strain>
    </source>
</reference>
<gene>
    <name evidence="7" type="ORF">GCM10009422_25530</name>
</gene>
<dbReference type="InterPro" id="IPR041586">
    <property type="entry name" value="PsrA_TetR_C"/>
</dbReference>
<evidence type="ECO:0000313" key="8">
    <source>
        <dbReference type="Proteomes" id="UP001501352"/>
    </source>
</evidence>
<dbReference type="EMBL" id="BAAAGA010000006">
    <property type="protein sequence ID" value="GAA0627451.1"/>
    <property type="molecule type" value="Genomic_DNA"/>
</dbReference>
<evidence type="ECO:0000256" key="3">
    <source>
        <dbReference type="ARBA" id="ARBA00023163"/>
    </source>
</evidence>
<protein>
    <recommendedName>
        <fullName evidence="6">HTH tetR-type domain-containing protein</fullName>
    </recommendedName>
</protein>
<dbReference type="Proteomes" id="UP001501352">
    <property type="component" value="Unassembled WGS sequence"/>
</dbReference>
<feature type="compositionally biased region" description="Polar residues" evidence="5">
    <location>
        <begin position="1"/>
        <end position="11"/>
    </location>
</feature>
<name>A0ABP3S6H9_9CAUL</name>
<keyword evidence="3" id="KW-0804">Transcription</keyword>
<evidence type="ECO:0000259" key="6">
    <source>
        <dbReference type="PROSITE" id="PS50977"/>
    </source>
</evidence>
<evidence type="ECO:0000256" key="5">
    <source>
        <dbReference type="SAM" id="MobiDB-lite"/>
    </source>
</evidence>
<evidence type="ECO:0000313" key="7">
    <source>
        <dbReference type="EMBL" id="GAA0627451.1"/>
    </source>
</evidence>
<dbReference type="InterPro" id="IPR036271">
    <property type="entry name" value="Tet_transcr_reg_TetR-rel_C_sf"/>
</dbReference>
<evidence type="ECO:0000256" key="1">
    <source>
        <dbReference type="ARBA" id="ARBA00023015"/>
    </source>
</evidence>
<evidence type="ECO:0000256" key="4">
    <source>
        <dbReference type="PROSITE-ProRule" id="PRU00335"/>
    </source>
</evidence>
<dbReference type="PANTHER" id="PTHR30055">
    <property type="entry name" value="HTH-TYPE TRANSCRIPTIONAL REGULATOR RUTR"/>
    <property type="match status" value="1"/>
</dbReference>
<feature type="domain" description="HTH tetR-type" evidence="6">
    <location>
        <begin position="57"/>
        <end position="117"/>
    </location>
</feature>
<dbReference type="InterPro" id="IPR009057">
    <property type="entry name" value="Homeodomain-like_sf"/>
</dbReference>
<dbReference type="Pfam" id="PF17939">
    <property type="entry name" value="TetR_C_30"/>
    <property type="match status" value="1"/>
</dbReference>
<dbReference type="PROSITE" id="PS50977">
    <property type="entry name" value="HTH_TETR_2"/>
    <property type="match status" value="1"/>
</dbReference>
<dbReference type="PANTHER" id="PTHR30055:SF234">
    <property type="entry name" value="HTH-TYPE TRANSCRIPTIONAL REGULATOR BETI"/>
    <property type="match status" value="1"/>
</dbReference>
<proteinExistence type="predicted"/>
<keyword evidence="2 4" id="KW-0238">DNA-binding</keyword>
<dbReference type="SUPFAM" id="SSF46689">
    <property type="entry name" value="Homeodomain-like"/>
    <property type="match status" value="1"/>
</dbReference>
<sequence length="274" mass="30018">MAASKSSQAVRSSGELIPETTMSATAPKPRRAAASKAATKSAKTAKPKSRSKAEQRAESLEQIFDAAEELFSKHGMYGVTLKDVAQKVGVHTSLMHYYFEDKQDLFHQVVKRRAPITIGRRMEALEKYEQETGDHPTVEGALRAFLDTDLDLYIEGGEGWRNYGALGGQVNNAPVWGATLMYSLFDPVVLKLIGLLKKAMPEAADEDIFWGYHFVTGALTLTLARTGRIDHLSGGLCKSEDFEAVKLRMATFMAGGFRAVCIDRIKARSGDPNG</sequence>
<dbReference type="InterPro" id="IPR001647">
    <property type="entry name" value="HTH_TetR"/>
</dbReference>
<feature type="DNA-binding region" description="H-T-H motif" evidence="4">
    <location>
        <begin position="80"/>
        <end position="99"/>
    </location>
</feature>
<dbReference type="PRINTS" id="PR00455">
    <property type="entry name" value="HTHTETR"/>
</dbReference>
<dbReference type="SUPFAM" id="SSF48498">
    <property type="entry name" value="Tetracyclin repressor-like, C-terminal domain"/>
    <property type="match status" value="1"/>
</dbReference>
<evidence type="ECO:0000256" key="2">
    <source>
        <dbReference type="ARBA" id="ARBA00023125"/>
    </source>
</evidence>
<dbReference type="InterPro" id="IPR050109">
    <property type="entry name" value="HTH-type_TetR-like_transc_reg"/>
</dbReference>
<accession>A0ABP3S6H9</accession>
<keyword evidence="8" id="KW-1185">Reference proteome</keyword>
<dbReference type="Pfam" id="PF00440">
    <property type="entry name" value="TetR_N"/>
    <property type="match status" value="1"/>
</dbReference>
<feature type="region of interest" description="Disordered" evidence="5">
    <location>
        <begin position="1"/>
        <end position="57"/>
    </location>
</feature>
<organism evidence="7 8">
    <name type="scientific">Brevundimonas kwangchunensis</name>
    <dbReference type="NCBI Taxonomy" id="322163"/>
    <lineage>
        <taxon>Bacteria</taxon>
        <taxon>Pseudomonadati</taxon>
        <taxon>Pseudomonadota</taxon>
        <taxon>Alphaproteobacteria</taxon>
        <taxon>Caulobacterales</taxon>
        <taxon>Caulobacteraceae</taxon>
        <taxon>Brevundimonas</taxon>
    </lineage>
</organism>